<evidence type="ECO:0000313" key="1">
    <source>
        <dbReference type="EMBL" id="SHL64905.1"/>
    </source>
</evidence>
<dbReference type="EMBL" id="FRBW01000001">
    <property type="protein sequence ID" value="SHL64905.1"/>
    <property type="molecule type" value="Genomic_DNA"/>
</dbReference>
<reference evidence="1 2" key="1">
    <citation type="submission" date="2016-11" db="EMBL/GenBank/DDBJ databases">
        <authorList>
            <person name="Jaros S."/>
            <person name="Januszkiewicz K."/>
            <person name="Wedrychowicz H."/>
        </authorList>
    </citation>
    <scope>NUCLEOTIDE SEQUENCE [LARGE SCALE GENOMIC DNA]</scope>
    <source>
        <strain evidence="1 2">DSM 22153</strain>
    </source>
</reference>
<protein>
    <submittedName>
        <fullName evidence="1">Uncharacterized protein</fullName>
    </submittedName>
</protein>
<evidence type="ECO:0000313" key="2">
    <source>
        <dbReference type="Proteomes" id="UP000186002"/>
    </source>
</evidence>
<dbReference type="AlphaFoldDB" id="A0A1M7CCB0"/>
<organism evidence="1 2">
    <name type="scientific">Roseibium suaedae</name>
    <dbReference type="NCBI Taxonomy" id="735517"/>
    <lineage>
        <taxon>Bacteria</taxon>
        <taxon>Pseudomonadati</taxon>
        <taxon>Pseudomonadota</taxon>
        <taxon>Alphaproteobacteria</taxon>
        <taxon>Hyphomicrobiales</taxon>
        <taxon>Stappiaceae</taxon>
        <taxon>Roseibium</taxon>
    </lineage>
</organism>
<sequence length="44" mass="4743">MTTQAQKQAIIEAVHYALDVIGVSGLKSTPLFLSNNRQEAKEAA</sequence>
<dbReference type="Proteomes" id="UP000186002">
    <property type="component" value="Unassembled WGS sequence"/>
</dbReference>
<gene>
    <name evidence="1" type="ORF">SAMN05444272_1126</name>
</gene>
<accession>A0A1M7CCB0</accession>
<proteinExistence type="predicted"/>
<name>A0A1M7CCB0_9HYPH</name>
<dbReference type="STRING" id="735517.SAMN05444272_1126"/>
<keyword evidence="2" id="KW-1185">Reference proteome</keyword>
<dbReference type="RefSeq" id="WP_268877508.1">
    <property type="nucleotide sequence ID" value="NZ_FRBW01000001.1"/>
</dbReference>